<feature type="transmembrane region" description="Helical" evidence="4">
    <location>
        <begin position="300"/>
        <end position="319"/>
    </location>
</feature>
<accession>A0A8J6N3P9</accession>
<dbReference type="Pfam" id="PF13424">
    <property type="entry name" value="TPR_12"/>
    <property type="match status" value="1"/>
</dbReference>
<feature type="repeat" description="TPR" evidence="3">
    <location>
        <begin position="563"/>
        <end position="596"/>
    </location>
</feature>
<feature type="transmembrane region" description="Helical" evidence="4">
    <location>
        <begin position="385"/>
        <end position="404"/>
    </location>
</feature>
<evidence type="ECO:0000256" key="3">
    <source>
        <dbReference type="PROSITE-ProRule" id="PRU00339"/>
    </source>
</evidence>
<feature type="transmembrane region" description="Helical" evidence="4">
    <location>
        <begin position="12"/>
        <end position="31"/>
    </location>
</feature>
<dbReference type="PROSITE" id="PS50005">
    <property type="entry name" value="TPR"/>
    <property type="match status" value="6"/>
</dbReference>
<dbReference type="Pfam" id="PF13414">
    <property type="entry name" value="TPR_11"/>
    <property type="match status" value="1"/>
</dbReference>
<feature type="repeat" description="TPR" evidence="3">
    <location>
        <begin position="427"/>
        <end position="460"/>
    </location>
</feature>
<evidence type="ECO:0000313" key="6">
    <source>
        <dbReference type="Proteomes" id="UP000603545"/>
    </source>
</evidence>
<keyword evidence="4" id="KW-0812">Transmembrane</keyword>
<proteinExistence type="predicted"/>
<feature type="repeat" description="TPR" evidence="3">
    <location>
        <begin position="495"/>
        <end position="528"/>
    </location>
</feature>
<evidence type="ECO:0000256" key="1">
    <source>
        <dbReference type="ARBA" id="ARBA00022737"/>
    </source>
</evidence>
<feature type="repeat" description="TPR" evidence="3">
    <location>
        <begin position="597"/>
        <end position="630"/>
    </location>
</feature>
<dbReference type="AlphaFoldDB" id="A0A8J6N3P9"/>
<keyword evidence="2 3" id="KW-0802">TPR repeat</keyword>
<protein>
    <submittedName>
        <fullName evidence="5">Tetratricopeptide repeat protein</fullName>
    </submittedName>
</protein>
<dbReference type="EMBL" id="JACNLL010000060">
    <property type="protein sequence ID" value="MBC8199674.1"/>
    <property type="molecule type" value="Genomic_DNA"/>
</dbReference>
<feature type="repeat" description="TPR" evidence="3">
    <location>
        <begin position="461"/>
        <end position="494"/>
    </location>
</feature>
<evidence type="ECO:0000313" key="5">
    <source>
        <dbReference type="EMBL" id="MBC8199674.1"/>
    </source>
</evidence>
<feature type="repeat" description="TPR" evidence="3">
    <location>
        <begin position="529"/>
        <end position="562"/>
    </location>
</feature>
<comment type="caution">
    <text evidence="5">The sequence shown here is derived from an EMBL/GenBank/DDBJ whole genome shotgun (WGS) entry which is preliminary data.</text>
</comment>
<gene>
    <name evidence="5" type="ORF">H8E80_06475</name>
</gene>
<dbReference type="PANTHER" id="PTHR44227">
    <property type="match status" value="1"/>
</dbReference>
<keyword evidence="4" id="KW-1133">Transmembrane helix</keyword>
<dbReference type="SMART" id="SM00028">
    <property type="entry name" value="TPR"/>
    <property type="match status" value="6"/>
</dbReference>
<feature type="transmembrane region" description="Helical" evidence="4">
    <location>
        <begin position="120"/>
        <end position="137"/>
    </location>
</feature>
<name>A0A8J6N3P9_9BACT</name>
<dbReference type="Proteomes" id="UP000603545">
    <property type="component" value="Unassembled WGS sequence"/>
</dbReference>
<evidence type="ECO:0000256" key="4">
    <source>
        <dbReference type="SAM" id="Phobius"/>
    </source>
</evidence>
<feature type="transmembrane region" description="Helical" evidence="4">
    <location>
        <begin position="149"/>
        <end position="167"/>
    </location>
</feature>
<feature type="transmembrane region" description="Helical" evidence="4">
    <location>
        <begin position="174"/>
        <end position="201"/>
    </location>
</feature>
<dbReference type="InterPro" id="IPR019734">
    <property type="entry name" value="TPR_rpt"/>
</dbReference>
<dbReference type="InterPro" id="IPR011990">
    <property type="entry name" value="TPR-like_helical_dom_sf"/>
</dbReference>
<dbReference type="SUPFAM" id="SSF48452">
    <property type="entry name" value="TPR-like"/>
    <property type="match status" value="1"/>
</dbReference>
<feature type="transmembrane region" description="Helical" evidence="4">
    <location>
        <begin position="331"/>
        <end position="350"/>
    </location>
</feature>
<keyword evidence="1" id="KW-0677">Repeat</keyword>
<reference evidence="5 6" key="1">
    <citation type="submission" date="2020-08" db="EMBL/GenBank/DDBJ databases">
        <title>Bridging the membrane lipid divide: bacteria of the FCB group superphylum have the potential to synthesize archaeal ether lipids.</title>
        <authorList>
            <person name="Villanueva L."/>
            <person name="Von Meijenfeldt F.A.B."/>
            <person name="Westbye A.B."/>
            <person name="Yadav S."/>
            <person name="Hopmans E.C."/>
            <person name="Dutilh B.E."/>
            <person name="Sinninghe Damste J.S."/>
        </authorList>
    </citation>
    <scope>NUCLEOTIDE SEQUENCE [LARGE SCALE GENOMIC DNA]</scope>
    <source>
        <strain evidence="5">NIOZ-UU82</strain>
    </source>
</reference>
<dbReference type="PANTHER" id="PTHR44227:SF3">
    <property type="entry name" value="PROTEIN O-MANNOSYL-TRANSFERASE TMTC4"/>
    <property type="match status" value="1"/>
</dbReference>
<dbReference type="InterPro" id="IPR052346">
    <property type="entry name" value="O-mannosyl-transferase_TMTC"/>
</dbReference>
<dbReference type="Pfam" id="PF14559">
    <property type="entry name" value="TPR_19"/>
    <property type="match status" value="1"/>
</dbReference>
<sequence>MRQFIDIKRHHKILTIYLLLILIILVAYWQVKNFDFVNFDDSVYVTANPKVQSGLTIDGITWAFTTFRAGNWHPLTWLSHMLDCQFYGLNPMGHHWTSLQIHIANTLLLFFILQYMTGALWRSAFVAALFALHPLHVESVAWVSERKDVLSAFFGMLTILAYIRYVKKRNFFRYFLVFILLSLGLMAKPMLVTLPFVLLLLDFWPLERLKYSSYHQSSGFQSLNLPRLIWEKAPLFIPVAISSVLTILAQKEVGALYTFEALPVKVRIANAFVSYANYIIKTIWPQNLAVFYPHPLGISSLWYVFLAAFAIAGISFFSIRSFKQHPYVAIGWFWYLGTLVPVIGLIQVGAQSMADRYTYIPLTGLFIIIAWGIPDILKKWHFNKIIIAVFAIILIFAFSTRSYFQIRHWENSAAVFENAIKITNYNWLACNNLGLALMCNGKAEEAVFYFKKALRIRPNYLKLYDNLGVALFQLGKLEEALSYYSKALEIDPKHAGIHKHTAMILATQGKLEKALQHYTKALLIDPELADAHYELANVLVNQEKLEKAKFQYKEAIKKDPKHSNAHYNLGCILLKQKEYKEALANFAQVIKINPDYKQAYNYIGIILVQKGKFKKAKKFFSKALQIDPDYSEALKNLKILNQMKE</sequence>
<feature type="transmembrane region" description="Helical" evidence="4">
    <location>
        <begin position="356"/>
        <end position="373"/>
    </location>
</feature>
<organism evidence="5 6">
    <name type="scientific">Candidatus Desulfaltia bathyphila</name>
    <dbReference type="NCBI Taxonomy" id="2841697"/>
    <lineage>
        <taxon>Bacteria</taxon>
        <taxon>Pseudomonadati</taxon>
        <taxon>Thermodesulfobacteriota</taxon>
        <taxon>Desulfobacteria</taxon>
        <taxon>Desulfobacterales</taxon>
        <taxon>Desulfobacterales incertae sedis</taxon>
        <taxon>Candidatus Desulfaltia</taxon>
    </lineage>
</organism>
<feature type="transmembrane region" description="Helical" evidence="4">
    <location>
        <begin position="96"/>
        <end position="113"/>
    </location>
</feature>
<evidence type="ECO:0000256" key="2">
    <source>
        <dbReference type="ARBA" id="ARBA00022803"/>
    </source>
</evidence>
<keyword evidence="4" id="KW-0472">Membrane</keyword>
<dbReference type="PROSITE" id="PS50293">
    <property type="entry name" value="TPR_REGION"/>
    <property type="match status" value="3"/>
</dbReference>
<dbReference type="Gene3D" id="1.25.40.10">
    <property type="entry name" value="Tetratricopeptide repeat domain"/>
    <property type="match status" value="3"/>
</dbReference>